<keyword evidence="3 6" id="KW-0482">Metalloprotease</keyword>
<keyword evidence="6" id="KW-0732">Signal</keyword>
<feature type="disulfide bond" evidence="5">
    <location>
        <begin position="361"/>
        <end position="370"/>
    </location>
</feature>
<organism evidence="9 10">
    <name type="scientific">Strongyloides papillosus</name>
    <name type="common">Intestinal threadworm</name>
    <dbReference type="NCBI Taxonomy" id="174720"/>
    <lineage>
        <taxon>Eukaryota</taxon>
        <taxon>Metazoa</taxon>
        <taxon>Ecdysozoa</taxon>
        <taxon>Nematoda</taxon>
        <taxon>Chromadorea</taxon>
        <taxon>Rhabditida</taxon>
        <taxon>Tylenchina</taxon>
        <taxon>Panagrolaimomorpha</taxon>
        <taxon>Strongyloidoidea</taxon>
        <taxon>Strongyloididae</taxon>
        <taxon>Strongyloides</taxon>
    </lineage>
</organism>
<feature type="compositionally biased region" description="Basic residues" evidence="7">
    <location>
        <begin position="563"/>
        <end position="601"/>
    </location>
</feature>
<evidence type="ECO:0000256" key="5">
    <source>
        <dbReference type="PROSITE-ProRule" id="PRU00076"/>
    </source>
</evidence>
<dbReference type="Gene3D" id="2.10.25.10">
    <property type="entry name" value="Laminin"/>
    <property type="match status" value="1"/>
</dbReference>
<feature type="signal peptide" evidence="6">
    <location>
        <begin position="1"/>
        <end position="20"/>
    </location>
</feature>
<keyword evidence="6" id="KW-0645">Protease</keyword>
<keyword evidence="6" id="KW-0378">Hydrolase</keyword>
<evidence type="ECO:0000256" key="1">
    <source>
        <dbReference type="ARBA" id="ARBA00022723"/>
    </source>
</evidence>
<dbReference type="GO" id="GO:0004222">
    <property type="term" value="F:metalloendopeptidase activity"/>
    <property type="evidence" value="ECO:0007669"/>
    <property type="project" value="UniProtKB-UniRule"/>
</dbReference>
<dbReference type="PROSITE" id="PS01186">
    <property type="entry name" value="EGF_2"/>
    <property type="match status" value="1"/>
</dbReference>
<dbReference type="SUPFAM" id="SSF55486">
    <property type="entry name" value="Metalloproteases ('zincins'), catalytic domain"/>
    <property type="match status" value="1"/>
</dbReference>
<dbReference type="CDD" id="cd00054">
    <property type="entry name" value="EGF_CA"/>
    <property type="match status" value="1"/>
</dbReference>
<dbReference type="InterPro" id="IPR024079">
    <property type="entry name" value="MetalloPept_cat_dom_sf"/>
</dbReference>
<comment type="cofactor">
    <cofactor evidence="6">
        <name>Zn(2+)</name>
        <dbReference type="ChEBI" id="CHEBI:29105"/>
    </cofactor>
    <text evidence="6">Binds 1 zinc ion per subunit.</text>
</comment>
<dbReference type="WBParaSite" id="SPAL_0000668800.1">
    <property type="protein sequence ID" value="SPAL_0000668800.1"/>
    <property type="gene ID" value="SPAL_0000668800"/>
</dbReference>
<comment type="caution">
    <text evidence="5">Lacks conserved residue(s) required for the propagation of feature annotation.</text>
</comment>
<keyword evidence="2 6" id="KW-0862">Zinc</keyword>
<keyword evidence="4 5" id="KW-1015">Disulfide bond</keyword>
<dbReference type="AlphaFoldDB" id="A0A0N5BL88"/>
<evidence type="ECO:0000256" key="4">
    <source>
        <dbReference type="ARBA" id="ARBA00023157"/>
    </source>
</evidence>
<feature type="compositionally biased region" description="Low complexity" evidence="7">
    <location>
        <begin position="495"/>
        <end position="514"/>
    </location>
</feature>
<dbReference type="PRINTS" id="PR00480">
    <property type="entry name" value="ASTACIN"/>
</dbReference>
<proteinExistence type="predicted"/>
<keyword evidence="5" id="KW-0245">EGF-like domain</keyword>
<dbReference type="PANTHER" id="PTHR10127:SF850">
    <property type="entry name" value="METALLOENDOPEPTIDASE"/>
    <property type="match status" value="1"/>
</dbReference>
<reference evidence="10" key="1">
    <citation type="submission" date="2017-02" db="UniProtKB">
        <authorList>
            <consortium name="WormBaseParasite"/>
        </authorList>
    </citation>
    <scope>IDENTIFICATION</scope>
</reference>
<dbReference type="InterPro" id="IPR006026">
    <property type="entry name" value="Peptidase_Metallo"/>
</dbReference>
<dbReference type="PROSITE" id="PS50026">
    <property type="entry name" value="EGF_3"/>
    <property type="match status" value="1"/>
</dbReference>
<accession>A0A0N5BL88</accession>
<feature type="compositionally biased region" description="Low complexity" evidence="7">
    <location>
        <begin position="530"/>
        <end position="562"/>
    </location>
</feature>
<dbReference type="GO" id="GO:0008270">
    <property type="term" value="F:zinc ion binding"/>
    <property type="evidence" value="ECO:0007669"/>
    <property type="project" value="InterPro"/>
</dbReference>
<dbReference type="PROSITE" id="PS00022">
    <property type="entry name" value="EGF_1"/>
    <property type="match status" value="1"/>
</dbReference>
<feature type="chain" id="PRO_5005733521" description="Metalloendopeptidase" evidence="6">
    <location>
        <begin position="21"/>
        <end position="601"/>
    </location>
</feature>
<feature type="region of interest" description="Disordered" evidence="7">
    <location>
        <begin position="495"/>
        <end position="601"/>
    </location>
</feature>
<feature type="domain" description="EGF-like" evidence="8">
    <location>
        <begin position="326"/>
        <end position="371"/>
    </location>
</feature>
<dbReference type="GO" id="GO:0006508">
    <property type="term" value="P:proteolysis"/>
    <property type="evidence" value="ECO:0007669"/>
    <property type="project" value="UniProtKB-KW"/>
</dbReference>
<protein>
    <recommendedName>
        <fullName evidence="6">Metalloendopeptidase</fullName>
        <ecNumber evidence="6">3.4.24.-</ecNumber>
    </recommendedName>
</protein>
<dbReference type="Proteomes" id="UP000046392">
    <property type="component" value="Unplaced"/>
</dbReference>
<evidence type="ECO:0000259" key="8">
    <source>
        <dbReference type="PROSITE" id="PS50026"/>
    </source>
</evidence>
<keyword evidence="1 6" id="KW-0479">Metal-binding</keyword>
<dbReference type="SMART" id="SM00235">
    <property type="entry name" value="ZnMc"/>
    <property type="match status" value="1"/>
</dbReference>
<feature type="compositionally biased region" description="Pro residues" evidence="7">
    <location>
        <begin position="515"/>
        <end position="529"/>
    </location>
</feature>
<name>A0A0N5BL88_STREA</name>
<evidence type="ECO:0000256" key="6">
    <source>
        <dbReference type="RuleBase" id="RU361183"/>
    </source>
</evidence>
<keyword evidence="9" id="KW-1185">Reference proteome</keyword>
<evidence type="ECO:0000313" key="9">
    <source>
        <dbReference type="Proteomes" id="UP000046392"/>
    </source>
</evidence>
<evidence type="ECO:0000256" key="7">
    <source>
        <dbReference type="SAM" id="MobiDB-lite"/>
    </source>
</evidence>
<evidence type="ECO:0000256" key="2">
    <source>
        <dbReference type="ARBA" id="ARBA00022833"/>
    </source>
</evidence>
<evidence type="ECO:0000256" key="3">
    <source>
        <dbReference type="ARBA" id="ARBA00023049"/>
    </source>
</evidence>
<dbReference type="Gene3D" id="3.40.390.10">
    <property type="entry name" value="Collagenase (Catalytic Domain)"/>
    <property type="match status" value="1"/>
</dbReference>
<dbReference type="PANTHER" id="PTHR10127">
    <property type="entry name" value="DISCOIDIN, CUB, EGF, LAMININ , AND ZINC METALLOPROTEASE DOMAIN CONTAINING"/>
    <property type="match status" value="1"/>
</dbReference>
<dbReference type="InterPro" id="IPR000742">
    <property type="entry name" value="EGF"/>
</dbReference>
<dbReference type="EC" id="3.4.24.-" evidence="6"/>
<dbReference type="InterPro" id="IPR001506">
    <property type="entry name" value="Peptidase_M12A"/>
</dbReference>
<sequence length="601" mass="69069">MMLSMKIIFFLISLGVLILGELYENVGESDVLTRLKKAVVQKKFKFKLPIRYYMDPFVNHTSIQLAIKKIESYTCITFKPHWWYIEGTSGFNFKSSYTCHSPFGPKVGDEKHENYILLSKIGTMLYLVFEYNRHDRDQYVKINDYNIDPTHKKDFEKYNYSTVETYGLQYDFYSGLHIFPTNFSIRGRAVLERKTNFSIRGLEFGLETYGLQYDFYSGLHIFPTNFSIRGRAVLETYGLQYDFYSGLHIFPTNLAVLERKNNFSIPGLEFGQAVGLSFNDHKLLFNRYCLWNSSLDLSSRKQCENQGYHDLRRWGKNKCICPNGFDGDHCEKPIKNLSSRKQCENQGYHDLRRWGSNKCICPNGFEGDHCEKPIMDTKACDCKGDNKRNATTIEQTITLKGKGRCSYFIKSQKKFSIVKIYIKESRTPYSYPCYPNKGHEIKYMWDKGTTGLTLCGGYVNIPIVSESNFTVIIYNGIDDDSKLVFKYSQQDFVTTTVPPSRTTTTRSIVTTTPLPSTPSLPPLIPPTPSPTTTQSTTTTSTTTQSTTTTPTTTQSTTTTSTTTKRKTTKKKKPKPKPKPKPNCTKKPKKKKWKHKIVIKID</sequence>
<evidence type="ECO:0000313" key="10">
    <source>
        <dbReference type="WBParaSite" id="SPAL_0000668800.1"/>
    </source>
</evidence>
<dbReference type="Pfam" id="PF01400">
    <property type="entry name" value="Astacin"/>
    <property type="match status" value="1"/>
</dbReference>